<name>A0A5D2AJX8_GOSDA</name>
<feature type="region of interest" description="Disordered" evidence="1">
    <location>
        <begin position="21"/>
        <end position="44"/>
    </location>
</feature>
<proteinExistence type="predicted"/>
<protein>
    <submittedName>
        <fullName evidence="2">Uncharacterized protein</fullName>
    </submittedName>
</protein>
<evidence type="ECO:0000256" key="1">
    <source>
        <dbReference type="SAM" id="MobiDB-lite"/>
    </source>
</evidence>
<reference evidence="2 3" key="1">
    <citation type="submission" date="2019-06" db="EMBL/GenBank/DDBJ databases">
        <title>WGS assembly of Gossypium darwinii.</title>
        <authorList>
            <person name="Chen Z.J."/>
            <person name="Sreedasyam A."/>
            <person name="Ando A."/>
            <person name="Song Q."/>
            <person name="De L."/>
            <person name="Hulse-Kemp A."/>
            <person name="Ding M."/>
            <person name="Ye W."/>
            <person name="Kirkbride R."/>
            <person name="Jenkins J."/>
            <person name="Plott C."/>
            <person name="Lovell J."/>
            <person name="Lin Y.-M."/>
            <person name="Vaughn R."/>
            <person name="Liu B."/>
            <person name="Li W."/>
            <person name="Simpson S."/>
            <person name="Scheffler B."/>
            <person name="Saski C."/>
            <person name="Grover C."/>
            <person name="Hu G."/>
            <person name="Conover J."/>
            <person name="Carlson J."/>
            <person name="Shu S."/>
            <person name="Boston L."/>
            <person name="Williams M."/>
            <person name="Peterson D."/>
            <person name="Mcgee K."/>
            <person name="Jones D."/>
            <person name="Wendel J."/>
            <person name="Stelly D."/>
            <person name="Grimwood J."/>
            <person name="Schmutz J."/>
        </authorList>
    </citation>
    <scope>NUCLEOTIDE SEQUENCE [LARGE SCALE GENOMIC DNA]</scope>
    <source>
        <strain evidence="2">1808015.09</strain>
    </source>
</reference>
<evidence type="ECO:0000313" key="3">
    <source>
        <dbReference type="Proteomes" id="UP000323506"/>
    </source>
</evidence>
<accession>A0A5D2AJX8</accession>
<evidence type="ECO:0000313" key="2">
    <source>
        <dbReference type="EMBL" id="TYG44698.1"/>
    </source>
</evidence>
<organism evidence="2 3">
    <name type="scientific">Gossypium darwinii</name>
    <name type="common">Darwin's cotton</name>
    <name type="synonym">Gossypium barbadense var. darwinii</name>
    <dbReference type="NCBI Taxonomy" id="34276"/>
    <lineage>
        <taxon>Eukaryota</taxon>
        <taxon>Viridiplantae</taxon>
        <taxon>Streptophyta</taxon>
        <taxon>Embryophyta</taxon>
        <taxon>Tracheophyta</taxon>
        <taxon>Spermatophyta</taxon>
        <taxon>Magnoliopsida</taxon>
        <taxon>eudicotyledons</taxon>
        <taxon>Gunneridae</taxon>
        <taxon>Pentapetalae</taxon>
        <taxon>rosids</taxon>
        <taxon>malvids</taxon>
        <taxon>Malvales</taxon>
        <taxon>Malvaceae</taxon>
        <taxon>Malvoideae</taxon>
        <taxon>Gossypium</taxon>
    </lineage>
</organism>
<dbReference type="Proteomes" id="UP000323506">
    <property type="component" value="Chromosome D11"/>
</dbReference>
<gene>
    <name evidence="2" type="ORF">ES288_D11G116600v1</name>
</gene>
<keyword evidence="3" id="KW-1185">Reference proteome</keyword>
<sequence>MRTIVRGLDVALYEGQLEETHAHGGAARAEEALGSTAASLVTES</sequence>
<dbReference type="EMBL" id="CM017711">
    <property type="protein sequence ID" value="TYG44698.1"/>
    <property type="molecule type" value="Genomic_DNA"/>
</dbReference>
<dbReference type="AlphaFoldDB" id="A0A5D2AJX8"/>